<comment type="similarity">
    <text evidence="1">Belongs to the ABC transporter superfamily.</text>
</comment>
<dbReference type="EMBL" id="JAUJEB010000003">
    <property type="protein sequence ID" value="MDN5213660.1"/>
    <property type="molecule type" value="Genomic_DNA"/>
</dbReference>
<comment type="caution">
    <text evidence="7">The sequence shown here is derived from an EMBL/GenBank/DDBJ whole genome shotgun (WGS) entry which is preliminary data.</text>
</comment>
<dbReference type="CDD" id="cd03255">
    <property type="entry name" value="ABC_MJ0796_LolCDE_FtsE"/>
    <property type="match status" value="1"/>
</dbReference>
<dbReference type="SMART" id="SM00382">
    <property type="entry name" value="AAA"/>
    <property type="match status" value="1"/>
</dbReference>
<evidence type="ECO:0000256" key="1">
    <source>
        <dbReference type="ARBA" id="ARBA00005417"/>
    </source>
</evidence>
<organism evidence="7 8">
    <name type="scientific">Agaribacillus aureus</name>
    <dbReference type="NCBI Taxonomy" id="3051825"/>
    <lineage>
        <taxon>Bacteria</taxon>
        <taxon>Pseudomonadati</taxon>
        <taxon>Bacteroidota</taxon>
        <taxon>Cytophagia</taxon>
        <taxon>Cytophagales</taxon>
        <taxon>Splendidivirgaceae</taxon>
        <taxon>Agaribacillus</taxon>
    </lineage>
</organism>
<sequence>MVSLKSVGKVYKYKMQEINALKAIDLEVNQGEFWAINGRSGSGKTTMLLTIGAMLQPSYGEVKIRHRNIYTLNDKERTNFRKENIGFIFQMFYLIPYLNVTENIMIHQQLRSDGNYVSAMRSLTEQLGLEHRLLHRPSELSAGEKQRVALARAMLKKPELILADEPTGNLDEENSRQVLQYLQDYTKSGGTVIMVTHDRSANEYATNTMNISN</sequence>
<accession>A0ABT8L7C6</accession>
<evidence type="ECO:0000313" key="8">
    <source>
        <dbReference type="Proteomes" id="UP001172083"/>
    </source>
</evidence>
<protein>
    <submittedName>
        <fullName evidence="7">ABC transporter ATP-binding protein</fullName>
    </submittedName>
</protein>
<dbReference type="PROSITE" id="PS50893">
    <property type="entry name" value="ABC_TRANSPORTER_2"/>
    <property type="match status" value="1"/>
</dbReference>
<dbReference type="Proteomes" id="UP001172083">
    <property type="component" value="Unassembled WGS sequence"/>
</dbReference>
<keyword evidence="2" id="KW-0813">Transport</keyword>
<dbReference type="InterPro" id="IPR017871">
    <property type="entry name" value="ABC_transporter-like_CS"/>
</dbReference>
<dbReference type="PANTHER" id="PTHR42798">
    <property type="entry name" value="LIPOPROTEIN-RELEASING SYSTEM ATP-BINDING PROTEIN LOLD"/>
    <property type="match status" value="1"/>
</dbReference>
<feature type="domain" description="ABC transporter" evidence="6">
    <location>
        <begin position="2"/>
        <end position="209"/>
    </location>
</feature>
<dbReference type="InterPro" id="IPR003593">
    <property type="entry name" value="AAA+_ATPase"/>
</dbReference>
<reference evidence="7" key="1">
    <citation type="submission" date="2023-06" db="EMBL/GenBank/DDBJ databases">
        <title>Genomic of Agaribacillus aureum.</title>
        <authorList>
            <person name="Wang G."/>
        </authorList>
    </citation>
    <scope>NUCLEOTIDE SEQUENCE</scope>
    <source>
        <strain evidence="7">BMA12</strain>
    </source>
</reference>
<dbReference type="PROSITE" id="PS00211">
    <property type="entry name" value="ABC_TRANSPORTER_1"/>
    <property type="match status" value="1"/>
</dbReference>
<evidence type="ECO:0000313" key="7">
    <source>
        <dbReference type="EMBL" id="MDN5213660.1"/>
    </source>
</evidence>
<keyword evidence="8" id="KW-1185">Reference proteome</keyword>
<dbReference type="GO" id="GO:0005524">
    <property type="term" value="F:ATP binding"/>
    <property type="evidence" value="ECO:0007669"/>
    <property type="project" value="UniProtKB-KW"/>
</dbReference>
<dbReference type="InterPro" id="IPR027417">
    <property type="entry name" value="P-loop_NTPase"/>
</dbReference>
<dbReference type="Gene3D" id="3.40.50.300">
    <property type="entry name" value="P-loop containing nucleotide triphosphate hydrolases"/>
    <property type="match status" value="1"/>
</dbReference>
<dbReference type="Pfam" id="PF00005">
    <property type="entry name" value="ABC_tran"/>
    <property type="match status" value="1"/>
</dbReference>
<evidence type="ECO:0000256" key="4">
    <source>
        <dbReference type="ARBA" id="ARBA00022840"/>
    </source>
</evidence>
<evidence type="ECO:0000256" key="5">
    <source>
        <dbReference type="ARBA" id="ARBA00022967"/>
    </source>
</evidence>
<evidence type="ECO:0000256" key="3">
    <source>
        <dbReference type="ARBA" id="ARBA00022741"/>
    </source>
</evidence>
<keyword evidence="5" id="KW-1278">Translocase</keyword>
<name>A0ABT8L7C6_9BACT</name>
<proteinExistence type="inferred from homology"/>
<keyword evidence="3" id="KW-0547">Nucleotide-binding</keyword>
<keyword evidence="4 7" id="KW-0067">ATP-binding</keyword>
<evidence type="ECO:0000256" key="2">
    <source>
        <dbReference type="ARBA" id="ARBA00022448"/>
    </source>
</evidence>
<dbReference type="SUPFAM" id="SSF52540">
    <property type="entry name" value="P-loop containing nucleoside triphosphate hydrolases"/>
    <property type="match status" value="1"/>
</dbReference>
<gene>
    <name evidence="7" type="ORF">QQ020_16430</name>
</gene>
<dbReference type="InterPro" id="IPR003439">
    <property type="entry name" value="ABC_transporter-like_ATP-bd"/>
</dbReference>
<dbReference type="PANTHER" id="PTHR42798:SF6">
    <property type="entry name" value="CELL DIVISION ATP-BINDING PROTEIN FTSE"/>
    <property type="match status" value="1"/>
</dbReference>
<evidence type="ECO:0000259" key="6">
    <source>
        <dbReference type="PROSITE" id="PS50893"/>
    </source>
</evidence>
<dbReference type="RefSeq" id="WP_346758997.1">
    <property type="nucleotide sequence ID" value="NZ_JAUJEB010000003.1"/>
</dbReference>
<dbReference type="InterPro" id="IPR017911">
    <property type="entry name" value="MacB-like_ATP-bd"/>
</dbReference>